<dbReference type="EMBL" id="LN614830">
    <property type="protein sequence ID" value="CEG59551.1"/>
    <property type="molecule type" value="Genomic_DNA"/>
</dbReference>
<dbReference type="SUPFAM" id="SSF55729">
    <property type="entry name" value="Acyl-CoA N-acyltransferases (Nat)"/>
    <property type="match status" value="1"/>
</dbReference>
<evidence type="ECO:0000313" key="2">
    <source>
        <dbReference type="Proteomes" id="UP000032414"/>
    </source>
</evidence>
<name>A0A098GDN6_LEGMI</name>
<dbReference type="GO" id="GO:0016747">
    <property type="term" value="F:acyltransferase activity, transferring groups other than amino-acyl groups"/>
    <property type="evidence" value="ECO:0007669"/>
    <property type="project" value="InterPro"/>
</dbReference>
<dbReference type="CDD" id="cd04301">
    <property type="entry name" value="NAT_SF"/>
    <property type="match status" value="1"/>
</dbReference>
<sequence length="153" mass="17718">MKHETGLINNLPVNQQVILAGMMIHCYKDTLVLSALGVNPSRQGQGLGSLMMAMLYQYSNRLYLLNDVTKIECNPIDNERTFRFYSRDLRLTELERFEADLPIDPQAIMDRKKTIYPVTVPRHTFFHHPAPIDKHDEMQVEQDTPEDDQFNPG</sequence>
<gene>
    <name evidence="1" type="ORF">LMI_0186</name>
</gene>
<dbReference type="Proteomes" id="UP000032414">
    <property type="component" value="Chromosome I"/>
</dbReference>
<dbReference type="OrthoDB" id="9789605at2"/>
<dbReference type="InterPro" id="IPR016181">
    <property type="entry name" value="Acyl_CoA_acyltransferase"/>
</dbReference>
<proteinExistence type="predicted"/>
<dbReference type="Gene3D" id="3.40.630.30">
    <property type="match status" value="1"/>
</dbReference>
<dbReference type="HOGENOM" id="CLU_1712382_0_0_6"/>
<dbReference type="InterPro" id="IPR000182">
    <property type="entry name" value="GNAT_dom"/>
</dbReference>
<reference evidence="2" key="1">
    <citation type="submission" date="2014-09" db="EMBL/GenBank/DDBJ databases">
        <authorList>
            <person name="Gomez-Valero L."/>
        </authorList>
    </citation>
    <scope>NUCLEOTIDE SEQUENCE [LARGE SCALE GENOMIC DNA]</scope>
    <source>
        <strain evidence="2">ATCC33218</strain>
    </source>
</reference>
<evidence type="ECO:0000313" key="1">
    <source>
        <dbReference type="EMBL" id="CEG59551.1"/>
    </source>
</evidence>
<dbReference type="STRING" id="451.B6N58_00870"/>
<dbReference type="Pfam" id="PF00583">
    <property type="entry name" value="Acetyltransf_1"/>
    <property type="match status" value="1"/>
</dbReference>
<accession>A0A098GDN6</accession>
<dbReference type="KEGG" id="tmc:LMI_0186"/>
<protein>
    <submittedName>
        <fullName evidence="1">Uncharacterized protein</fullName>
    </submittedName>
</protein>
<dbReference type="RefSeq" id="WP_045098114.1">
    <property type="nucleotide sequence ID" value="NZ_CP020614.1"/>
</dbReference>
<dbReference type="AlphaFoldDB" id="A0A098GDN6"/>
<organism evidence="1 2">
    <name type="scientific">Legionella micdadei</name>
    <name type="common">Tatlockia micdadei</name>
    <dbReference type="NCBI Taxonomy" id="451"/>
    <lineage>
        <taxon>Bacteria</taxon>
        <taxon>Pseudomonadati</taxon>
        <taxon>Pseudomonadota</taxon>
        <taxon>Gammaproteobacteria</taxon>
        <taxon>Legionellales</taxon>
        <taxon>Legionellaceae</taxon>
        <taxon>Legionella</taxon>
    </lineage>
</organism>